<evidence type="ECO:0000313" key="2">
    <source>
        <dbReference type="EMBL" id="MFL4470686.1"/>
    </source>
</evidence>
<dbReference type="Proteomes" id="UP001627408">
    <property type="component" value="Unassembled WGS sequence"/>
</dbReference>
<reference evidence="2 3" key="1">
    <citation type="submission" date="2024-08" db="EMBL/GenBank/DDBJ databases">
        <title>Tateyamaria sp. nov., isolated from marine algae.</title>
        <authorList>
            <person name="Choi B.J."/>
            <person name="Kim J.M."/>
            <person name="Lee J.K."/>
            <person name="Choi D.G."/>
            <person name="Bayburt H."/>
            <person name="Baek J.H."/>
            <person name="Han D.M."/>
            <person name="Jeon C.O."/>
        </authorList>
    </citation>
    <scope>NUCLEOTIDE SEQUENCE [LARGE SCALE GENOMIC DNA]</scope>
    <source>
        <strain evidence="2 3">KMU-156</strain>
    </source>
</reference>
<dbReference type="EMBL" id="JBHDIY010000002">
    <property type="protein sequence ID" value="MFL4470686.1"/>
    <property type="molecule type" value="Genomic_DNA"/>
</dbReference>
<evidence type="ECO:0000256" key="1">
    <source>
        <dbReference type="SAM" id="MobiDB-lite"/>
    </source>
</evidence>
<evidence type="ECO:0000313" key="3">
    <source>
        <dbReference type="Proteomes" id="UP001627408"/>
    </source>
</evidence>
<organism evidence="2 3">
    <name type="scientific">Tateyamaria armeniaca</name>
    <dbReference type="NCBI Taxonomy" id="2518930"/>
    <lineage>
        <taxon>Bacteria</taxon>
        <taxon>Pseudomonadati</taxon>
        <taxon>Pseudomonadota</taxon>
        <taxon>Alphaproteobacteria</taxon>
        <taxon>Rhodobacterales</taxon>
        <taxon>Roseobacteraceae</taxon>
        <taxon>Tateyamaria</taxon>
    </lineage>
</organism>
<dbReference type="RefSeq" id="WP_407592533.1">
    <property type="nucleotide sequence ID" value="NZ_JBHDIY010000002.1"/>
</dbReference>
<protein>
    <submittedName>
        <fullName evidence="2">Uncharacterized protein</fullName>
    </submittedName>
</protein>
<comment type="caution">
    <text evidence="2">The sequence shown here is derived from an EMBL/GenBank/DDBJ whole genome shotgun (WGS) entry which is preliminary data.</text>
</comment>
<name>A0ABW8UUB0_9RHOB</name>
<feature type="region of interest" description="Disordered" evidence="1">
    <location>
        <begin position="1"/>
        <end position="34"/>
    </location>
</feature>
<proteinExistence type="predicted"/>
<keyword evidence="3" id="KW-1185">Reference proteome</keyword>
<accession>A0ABW8UUB0</accession>
<sequence>MMEPRSSEADTQPPSSGDRMHGLRTPPKGYGTLADKFPLEYTRATVGEEPYKGTDSYQFEDSPLFSDVCVKSAKWHRCS</sequence>
<gene>
    <name evidence="2" type="ORF">ACERZ8_12630</name>
</gene>